<dbReference type="CDD" id="cd06579">
    <property type="entry name" value="TM_PBP1_transp_AraH_like"/>
    <property type="match status" value="1"/>
</dbReference>
<feature type="transmembrane region" description="Helical" evidence="6">
    <location>
        <begin position="305"/>
        <end position="325"/>
    </location>
</feature>
<sequence>METVNEIRTEKTEAKNFLKKLTKIREIALIFIIVLFSIVLSIANPVFLTSENILNILLSISITGFLTLGMTVALIAGGFDLSVGSVTALVGIIAGNIFISTENIFLALLVSLLVALVMGSLNGLLITIGGLNPFIATLSIMGIARGLVYIISKGAPMSLMKLPEWLKDIGRGHLFGIPYIVIIFFIAAIIFHILLKYSRQMRKVFYVGSNEDAAYFSGINPNKIKFFVYLMIGFLCWIAGVLAIARFKSASPTFGTGLEMTAISAAVIGGASLSGGEGTVFGSTLGLILLGIVSGALVLLGISVYWQQLISSLVLLIAVLMDSIIERTKANKRI</sequence>
<feature type="transmembrane region" description="Helical" evidence="6">
    <location>
        <begin position="81"/>
        <end position="99"/>
    </location>
</feature>
<feature type="transmembrane region" description="Helical" evidence="6">
    <location>
        <begin position="105"/>
        <end position="127"/>
    </location>
</feature>
<proteinExistence type="predicted"/>
<feature type="transmembrane region" description="Helical" evidence="6">
    <location>
        <begin position="253"/>
        <end position="273"/>
    </location>
</feature>
<evidence type="ECO:0000313" key="7">
    <source>
        <dbReference type="EMBL" id="MDC7226053.1"/>
    </source>
</evidence>
<evidence type="ECO:0000256" key="5">
    <source>
        <dbReference type="ARBA" id="ARBA00023136"/>
    </source>
</evidence>
<evidence type="ECO:0000313" key="8">
    <source>
        <dbReference type="Proteomes" id="UP001221217"/>
    </source>
</evidence>
<organism evidence="7 8">
    <name type="scientific">Candidatus Thalassospirochaeta sargassi</name>
    <dbReference type="NCBI Taxonomy" id="3119039"/>
    <lineage>
        <taxon>Bacteria</taxon>
        <taxon>Pseudomonadati</taxon>
        <taxon>Spirochaetota</taxon>
        <taxon>Spirochaetia</taxon>
        <taxon>Spirochaetales</taxon>
        <taxon>Spirochaetaceae</taxon>
        <taxon>Candidatus Thalassospirochaeta</taxon>
    </lineage>
</organism>
<comment type="caution">
    <text evidence="7">The sequence shown here is derived from an EMBL/GenBank/DDBJ whole genome shotgun (WGS) entry which is preliminary data.</text>
</comment>
<accession>A0AAJ1MI93</accession>
<keyword evidence="3 6" id="KW-0812">Transmembrane</keyword>
<feature type="transmembrane region" description="Helical" evidence="6">
    <location>
        <begin position="280"/>
        <end position="299"/>
    </location>
</feature>
<dbReference type="GO" id="GO:0022857">
    <property type="term" value="F:transmembrane transporter activity"/>
    <property type="evidence" value="ECO:0007669"/>
    <property type="project" value="InterPro"/>
</dbReference>
<feature type="transmembrane region" description="Helical" evidence="6">
    <location>
        <begin position="226"/>
        <end position="247"/>
    </location>
</feature>
<dbReference type="GO" id="GO:0005886">
    <property type="term" value="C:plasma membrane"/>
    <property type="evidence" value="ECO:0007669"/>
    <property type="project" value="UniProtKB-SubCell"/>
</dbReference>
<protein>
    <submittedName>
        <fullName evidence="7">ABC transporter permease</fullName>
    </submittedName>
</protein>
<name>A0AAJ1MI93_9SPIO</name>
<dbReference type="Pfam" id="PF02653">
    <property type="entry name" value="BPD_transp_2"/>
    <property type="match status" value="1"/>
</dbReference>
<dbReference type="PANTHER" id="PTHR32196">
    <property type="entry name" value="ABC TRANSPORTER PERMEASE PROTEIN YPHD-RELATED-RELATED"/>
    <property type="match status" value="1"/>
</dbReference>
<reference evidence="7 8" key="1">
    <citation type="submission" date="2022-12" db="EMBL/GenBank/DDBJ databases">
        <title>Metagenome assembled genome from gulf of manar.</title>
        <authorList>
            <person name="Kohli P."/>
            <person name="Pk S."/>
            <person name="Venkata Ramana C."/>
            <person name="Sasikala C."/>
        </authorList>
    </citation>
    <scope>NUCLEOTIDE SEQUENCE [LARGE SCALE GENOMIC DNA]</scope>
    <source>
        <strain evidence="7">JB008</strain>
    </source>
</reference>
<gene>
    <name evidence="7" type="ORF">PQJ61_04735</name>
</gene>
<dbReference type="PANTHER" id="PTHR32196:SF72">
    <property type="entry name" value="RIBOSE IMPORT PERMEASE PROTEIN RBSC"/>
    <property type="match status" value="1"/>
</dbReference>
<comment type="subcellular location">
    <subcellularLocation>
        <location evidence="1">Cell membrane</location>
        <topology evidence="1">Multi-pass membrane protein</topology>
    </subcellularLocation>
</comment>
<evidence type="ECO:0000256" key="4">
    <source>
        <dbReference type="ARBA" id="ARBA00022989"/>
    </source>
</evidence>
<feature type="transmembrane region" description="Helical" evidence="6">
    <location>
        <begin position="53"/>
        <end position="74"/>
    </location>
</feature>
<evidence type="ECO:0000256" key="6">
    <source>
        <dbReference type="SAM" id="Phobius"/>
    </source>
</evidence>
<evidence type="ECO:0000256" key="3">
    <source>
        <dbReference type="ARBA" id="ARBA00022692"/>
    </source>
</evidence>
<evidence type="ECO:0000256" key="2">
    <source>
        <dbReference type="ARBA" id="ARBA00022475"/>
    </source>
</evidence>
<dbReference type="InterPro" id="IPR001851">
    <property type="entry name" value="ABC_transp_permease"/>
</dbReference>
<keyword evidence="4 6" id="KW-1133">Transmembrane helix</keyword>
<evidence type="ECO:0000256" key="1">
    <source>
        <dbReference type="ARBA" id="ARBA00004651"/>
    </source>
</evidence>
<keyword evidence="5 6" id="KW-0472">Membrane</keyword>
<dbReference type="Proteomes" id="UP001221217">
    <property type="component" value="Unassembled WGS sequence"/>
</dbReference>
<dbReference type="EMBL" id="JAQQAL010000011">
    <property type="protein sequence ID" value="MDC7226053.1"/>
    <property type="molecule type" value="Genomic_DNA"/>
</dbReference>
<dbReference type="AlphaFoldDB" id="A0AAJ1MI93"/>
<feature type="transmembrane region" description="Helical" evidence="6">
    <location>
        <begin position="134"/>
        <end position="152"/>
    </location>
</feature>
<keyword evidence="2" id="KW-1003">Cell membrane</keyword>
<feature type="transmembrane region" description="Helical" evidence="6">
    <location>
        <begin position="172"/>
        <end position="195"/>
    </location>
</feature>
<feature type="transmembrane region" description="Helical" evidence="6">
    <location>
        <begin position="27"/>
        <end position="47"/>
    </location>
</feature>